<evidence type="ECO:0000313" key="2">
    <source>
        <dbReference type="EMBL" id="AIC93932.1"/>
    </source>
</evidence>
<sequence length="408" mass="47677">MRQAQELWESRRHQYWSEARGYLKLILNSGFVISVYFLFIFLTVYYQQFVEQMPVDFPLVPLLTVLFTWRLTAGSIRTFVKPADVVFLLPYETKMSVYFNQALRYSSMWQASYIVLLFMACGPMFTERIGTGATFWLALLFLLLIKIWNLLCVWQEQRLVAKGERYSNMALRMLINAVAAYLLFAQAPVWLIVAIVVLMAILYKGYWQPLEKKHSLKWERLIEVENQMVMFFYRIANAFTDVPQLRNKVRERTYLQWAVQLLGGKKDAVYHYLYARTFIRANDYLGTYLRLTIVGGLFIYVLPLGWMKLAMALLFTHITMMQLSTLSFHHSASIWIDLYPIKPEEKKQALTYITARLLFLLAIVYGVVAVVTSDLLYGVLILVASALLGLYGSQTLVHRKKGKYRRVR</sequence>
<reference evidence="2 3" key="1">
    <citation type="journal article" date="2014" name="Gene">
        <title>A comparative genomic analysis of the alkalitolerant soil bacterium Bacillus lehensis G1.</title>
        <authorList>
            <person name="Noor Y.M."/>
            <person name="Samsulrizal N.H."/>
            <person name="Jema'on N.A."/>
            <person name="Low K.O."/>
            <person name="Ramli A.N."/>
            <person name="Alias N.I."/>
            <person name="Damis S.I."/>
            <person name="Fuzi S.F."/>
            <person name="Isa M.N."/>
            <person name="Murad A.M."/>
            <person name="Raih M.F."/>
            <person name="Bakar F.D."/>
            <person name="Najimudin N."/>
            <person name="Mahadi N.M."/>
            <person name="Illias R.M."/>
        </authorList>
    </citation>
    <scope>NUCLEOTIDE SEQUENCE [LARGE SCALE GENOMIC DNA]</scope>
    <source>
        <strain evidence="2 3">G1</strain>
    </source>
</reference>
<dbReference type="STRING" id="1246626.BleG1_1349"/>
<dbReference type="PATRIC" id="fig|1246626.3.peg.1338"/>
<dbReference type="Pfam" id="PF05975">
    <property type="entry name" value="EcsB"/>
    <property type="match status" value="1"/>
</dbReference>
<dbReference type="KEGG" id="ble:BleG1_1349"/>
<gene>
    <name evidence="2" type="ORF">BleG1_1349</name>
</gene>
<feature type="transmembrane region" description="Helical" evidence="1">
    <location>
        <begin position="132"/>
        <end position="154"/>
    </location>
</feature>
<keyword evidence="3" id="KW-1185">Reference proteome</keyword>
<proteinExistence type="predicted"/>
<keyword evidence="1" id="KW-0812">Transmembrane</keyword>
<feature type="transmembrane region" description="Helical" evidence="1">
    <location>
        <begin position="21"/>
        <end position="46"/>
    </location>
</feature>
<dbReference type="Proteomes" id="UP000027142">
    <property type="component" value="Chromosome"/>
</dbReference>
<dbReference type="eggNOG" id="COG4473">
    <property type="taxonomic scope" value="Bacteria"/>
</dbReference>
<feature type="transmembrane region" description="Helical" evidence="1">
    <location>
        <begin position="108"/>
        <end position="126"/>
    </location>
</feature>
<evidence type="ECO:0000313" key="3">
    <source>
        <dbReference type="Proteomes" id="UP000027142"/>
    </source>
</evidence>
<feature type="transmembrane region" description="Helical" evidence="1">
    <location>
        <begin position="58"/>
        <end position="80"/>
    </location>
</feature>
<dbReference type="OrthoDB" id="2447941at2"/>
<dbReference type="InterPro" id="IPR010288">
    <property type="entry name" value="EcsB_ABC"/>
</dbReference>
<dbReference type="AlphaFoldDB" id="A0A060LUU1"/>
<organism evidence="2 3">
    <name type="scientific">Shouchella lehensis G1</name>
    <dbReference type="NCBI Taxonomy" id="1246626"/>
    <lineage>
        <taxon>Bacteria</taxon>
        <taxon>Bacillati</taxon>
        <taxon>Bacillota</taxon>
        <taxon>Bacilli</taxon>
        <taxon>Bacillales</taxon>
        <taxon>Bacillaceae</taxon>
        <taxon>Shouchella</taxon>
    </lineage>
</organism>
<keyword evidence="1" id="KW-0472">Membrane</keyword>
<dbReference type="RefSeq" id="WP_038478605.1">
    <property type="nucleotide sequence ID" value="NZ_CP003923.1"/>
</dbReference>
<feature type="transmembrane region" description="Helical" evidence="1">
    <location>
        <begin position="375"/>
        <end position="397"/>
    </location>
</feature>
<dbReference type="GO" id="GO:0016020">
    <property type="term" value="C:membrane"/>
    <property type="evidence" value="ECO:0007669"/>
    <property type="project" value="InterPro"/>
</dbReference>
<feature type="transmembrane region" description="Helical" evidence="1">
    <location>
        <begin position="349"/>
        <end position="369"/>
    </location>
</feature>
<dbReference type="EMBL" id="CP003923">
    <property type="protein sequence ID" value="AIC93932.1"/>
    <property type="molecule type" value="Genomic_DNA"/>
</dbReference>
<dbReference type="PIRSF" id="PIRSF037259">
    <property type="entry name" value="EcsB_ABC"/>
    <property type="match status" value="1"/>
</dbReference>
<accession>A0A060LUU1</accession>
<evidence type="ECO:0000256" key="1">
    <source>
        <dbReference type="SAM" id="Phobius"/>
    </source>
</evidence>
<name>A0A060LUU1_9BACI</name>
<protein>
    <submittedName>
        <fullName evidence="2">Bacterial ABC transporter EcsB</fullName>
    </submittedName>
</protein>
<keyword evidence="1" id="KW-1133">Transmembrane helix</keyword>
<dbReference type="HOGENOM" id="CLU_054332_0_0_9"/>